<proteinExistence type="predicted"/>
<dbReference type="PRINTS" id="PR00086">
    <property type="entry name" value="LLDHDRGNASE"/>
</dbReference>
<protein>
    <submittedName>
        <fullName evidence="1">Uncharacterized protein</fullName>
    </submittedName>
</protein>
<dbReference type="EMBL" id="JAULJE010000013">
    <property type="protein sequence ID" value="KAK1335893.1"/>
    <property type="molecule type" value="Genomic_DNA"/>
</dbReference>
<dbReference type="Proteomes" id="UP001177744">
    <property type="component" value="Unassembled WGS sequence"/>
</dbReference>
<gene>
    <name evidence="1" type="ORF">QTO34_003692</name>
</gene>
<name>A0AA40LLE6_CNENI</name>
<evidence type="ECO:0000313" key="1">
    <source>
        <dbReference type="EMBL" id="KAK1335893.1"/>
    </source>
</evidence>
<dbReference type="InterPro" id="IPR001557">
    <property type="entry name" value="L-lactate/malate_DH"/>
</dbReference>
<dbReference type="AlphaFoldDB" id="A0AA40LLE6"/>
<organism evidence="1 2">
    <name type="scientific">Cnephaeus nilssonii</name>
    <name type="common">Northern bat</name>
    <name type="synonym">Eptesicus nilssonii</name>
    <dbReference type="NCBI Taxonomy" id="3371016"/>
    <lineage>
        <taxon>Eukaryota</taxon>
        <taxon>Metazoa</taxon>
        <taxon>Chordata</taxon>
        <taxon>Craniata</taxon>
        <taxon>Vertebrata</taxon>
        <taxon>Euteleostomi</taxon>
        <taxon>Mammalia</taxon>
        <taxon>Eutheria</taxon>
        <taxon>Laurasiatheria</taxon>
        <taxon>Chiroptera</taxon>
        <taxon>Yangochiroptera</taxon>
        <taxon>Vespertilionidae</taxon>
        <taxon>Cnephaeus</taxon>
    </lineage>
</organism>
<sequence>MRTFSDMDFFFSVDILTYEAWKGSAFPQNGIIGSGGHQDTAGFASRLGRGLVSTLKAVMGWSLESMGTPWTELNIGTDKDPEQWENVHKVIAR</sequence>
<comment type="caution">
    <text evidence="1">The sequence shown here is derived from an EMBL/GenBank/DDBJ whole genome shotgun (WGS) entry which is preliminary data.</text>
</comment>
<accession>A0AA40LLE6</accession>
<keyword evidence="2" id="KW-1185">Reference proteome</keyword>
<reference evidence="1" key="1">
    <citation type="submission" date="2023-06" db="EMBL/GenBank/DDBJ databases">
        <title>Reference genome for the Northern bat (Eptesicus nilssonii), a most northern bat species.</title>
        <authorList>
            <person name="Laine V.N."/>
            <person name="Pulliainen A.T."/>
            <person name="Lilley T.M."/>
        </authorList>
    </citation>
    <scope>NUCLEOTIDE SEQUENCE</scope>
    <source>
        <strain evidence="1">BLF_Eptnil</strain>
        <tissue evidence="1">Kidney</tissue>
    </source>
</reference>
<evidence type="ECO:0000313" key="2">
    <source>
        <dbReference type="Proteomes" id="UP001177744"/>
    </source>
</evidence>
<dbReference type="GO" id="GO:0016616">
    <property type="term" value="F:oxidoreductase activity, acting on the CH-OH group of donors, NAD or NADP as acceptor"/>
    <property type="evidence" value="ECO:0007669"/>
    <property type="project" value="InterPro"/>
</dbReference>
<dbReference type="GO" id="GO:0019752">
    <property type="term" value="P:carboxylic acid metabolic process"/>
    <property type="evidence" value="ECO:0007669"/>
    <property type="project" value="InterPro"/>
</dbReference>